<name>A0AAV4MIS7_9ARAC</name>
<keyword evidence="3" id="KW-1185">Reference proteome</keyword>
<sequence length="139" mass="16332">MKAFPQQPETQILTMDTHIPRFRRHRSLNRSEVDNQLFKRFHNQFRNKNVKKEHRKERKKRGAGRGVDKKEFNDPHPPRGKKEPGTETIRNGTGNMPKQWLVKKMVLIVQRHISHGCPVFLPPDVLSTPRIGTRKIVLC</sequence>
<comment type="caution">
    <text evidence="2">The sequence shown here is derived from an EMBL/GenBank/DDBJ whole genome shotgun (WGS) entry which is preliminary data.</text>
</comment>
<gene>
    <name evidence="2" type="ORF">CDAR_561651</name>
</gene>
<dbReference type="EMBL" id="BPLQ01000502">
    <property type="protein sequence ID" value="GIX72190.1"/>
    <property type="molecule type" value="Genomic_DNA"/>
</dbReference>
<feature type="region of interest" description="Disordered" evidence="1">
    <location>
        <begin position="26"/>
        <end position="96"/>
    </location>
</feature>
<evidence type="ECO:0000256" key="1">
    <source>
        <dbReference type="SAM" id="MobiDB-lite"/>
    </source>
</evidence>
<evidence type="ECO:0000313" key="2">
    <source>
        <dbReference type="EMBL" id="GIX72190.1"/>
    </source>
</evidence>
<dbReference type="Proteomes" id="UP001054837">
    <property type="component" value="Unassembled WGS sequence"/>
</dbReference>
<organism evidence="2 3">
    <name type="scientific">Caerostris darwini</name>
    <dbReference type="NCBI Taxonomy" id="1538125"/>
    <lineage>
        <taxon>Eukaryota</taxon>
        <taxon>Metazoa</taxon>
        <taxon>Ecdysozoa</taxon>
        <taxon>Arthropoda</taxon>
        <taxon>Chelicerata</taxon>
        <taxon>Arachnida</taxon>
        <taxon>Araneae</taxon>
        <taxon>Araneomorphae</taxon>
        <taxon>Entelegynae</taxon>
        <taxon>Araneoidea</taxon>
        <taxon>Araneidae</taxon>
        <taxon>Caerostris</taxon>
    </lineage>
</organism>
<reference evidence="2 3" key="1">
    <citation type="submission" date="2021-06" db="EMBL/GenBank/DDBJ databases">
        <title>Caerostris darwini draft genome.</title>
        <authorList>
            <person name="Kono N."/>
            <person name="Arakawa K."/>
        </authorList>
    </citation>
    <scope>NUCLEOTIDE SEQUENCE [LARGE SCALE GENOMIC DNA]</scope>
</reference>
<accession>A0AAV4MIS7</accession>
<evidence type="ECO:0000313" key="3">
    <source>
        <dbReference type="Proteomes" id="UP001054837"/>
    </source>
</evidence>
<dbReference type="AlphaFoldDB" id="A0AAV4MIS7"/>
<protein>
    <submittedName>
        <fullName evidence="2">Uncharacterized protein</fullName>
    </submittedName>
</protein>
<proteinExistence type="predicted"/>
<feature type="compositionally biased region" description="Basic and acidic residues" evidence="1">
    <location>
        <begin position="66"/>
        <end position="85"/>
    </location>
</feature>
<feature type="compositionally biased region" description="Basic residues" evidence="1">
    <location>
        <begin position="39"/>
        <end position="63"/>
    </location>
</feature>